<proteinExistence type="predicted"/>
<keyword evidence="2" id="KW-1185">Reference proteome</keyword>
<dbReference type="RefSeq" id="WP_161725959.1">
    <property type="nucleotide sequence ID" value="NZ_JAAAXI010000027.1"/>
</dbReference>
<evidence type="ECO:0000313" key="1">
    <source>
        <dbReference type="EMBL" id="NBJ24091.1"/>
    </source>
</evidence>
<dbReference type="Proteomes" id="UP000818323">
    <property type="component" value="Unassembled WGS sequence"/>
</dbReference>
<reference evidence="1 2" key="1">
    <citation type="submission" date="2020-01" db="EMBL/GenBank/DDBJ databases">
        <title>Microvirga sp. nov., an arsenate reduction bacterium isolated from Tibet hotspring sediments.</title>
        <authorList>
            <person name="Yuan C.-G."/>
        </authorList>
    </citation>
    <scope>NUCLEOTIDE SEQUENCE [LARGE SCALE GENOMIC DNA]</scope>
    <source>
        <strain evidence="1 2">SYSU G3D203</strain>
    </source>
</reference>
<gene>
    <name evidence="1" type="ORF">GR303_06945</name>
</gene>
<dbReference type="EMBL" id="JAAAXJ010000003">
    <property type="protein sequence ID" value="NBJ24091.1"/>
    <property type="molecule type" value="Genomic_DNA"/>
</dbReference>
<evidence type="ECO:0008006" key="3">
    <source>
        <dbReference type="Google" id="ProtNLM"/>
    </source>
</evidence>
<comment type="caution">
    <text evidence="1">The sequence shown here is derived from an EMBL/GenBank/DDBJ whole genome shotgun (WGS) entry which is preliminary data.</text>
</comment>
<organism evidence="1 2">
    <name type="scientific">Microvirga arsenatis</name>
    <dbReference type="NCBI Taxonomy" id="2692265"/>
    <lineage>
        <taxon>Bacteria</taxon>
        <taxon>Pseudomonadati</taxon>
        <taxon>Pseudomonadota</taxon>
        <taxon>Alphaproteobacteria</taxon>
        <taxon>Hyphomicrobiales</taxon>
        <taxon>Methylobacteriaceae</taxon>
        <taxon>Microvirga</taxon>
    </lineage>
</organism>
<accession>A0ABW9YUW7</accession>
<evidence type="ECO:0000313" key="2">
    <source>
        <dbReference type="Proteomes" id="UP000818323"/>
    </source>
</evidence>
<protein>
    <recommendedName>
        <fullName evidence="3">DUF982 domain-containing protein</fullName>
    </recommendedName>
</protein>
<sequence>MPNFDHIAFGVAASRIKMDADKLSRAVHLALVYAKDTARGAGQADFDLLHAAACLELAARDCRLLHAKVQQLRADQNNPALIAAE</sequence>
<name>A0ABW9YUW7_9HYPH</name>